<keyword evidence="2 6" id="KW-0812">Transmembrane</keyword>
<dbReference type="Proteomes" id="UP000053095">
    <property type="component" value="Unassembled WGS sequence"/>
</dbReference>
<keyword evidence="4 6" id="KW-0472">Membrane</keyword>
<comment type="caution">
    <text evidence="7">The sequence shown here is derived from an EMBL/GenBank/DDBJ whole genome shotgun (WGS) entry which is preliminary data.</text>
</comment>
<gene>
    <name evidence="7" type="ORF">TCE0_022r06666</name>
</gene>
<keyword evidence="8" id="KW-1185">Reference proteome</keyword>
<accession>A0A6V8H7I8</accession>
<feature type="region of interest" description="Disordered" evidence="5">
    <location>
        <begin position="363"/>
        <end position="391"/>
    </location>
</feature>
<dbReference type="PANTHER" id="PTHR28293:SF1">
    <property type="entry name" value="NUCLEAR RIM PROTEIN 1"/>
    <property type="match status" value="1"/>
</dbReference>
<evidence type="ECO:0000313" key="8">
    <source>
        <dbReference type="Proteomes" id="UP000053095"/>
    </source>
</evidence>
<evidence type="ECO:0000256" key="2">
    <source>
        <dbReference type="ARBA" id="ARBA00022692"/>
    </source>
</evidence>
<feature type="transmembrane region" description="Helical" evidence="6">
    <location>
        <begin position="83"/>
        <end position="105"/>
    </location>
</feature>
<feature type="transmembrane region" description="Helical" evidence="6">
    <location>
        <begin position="179"/>
        <end position="198"/>
    </location>
</feature>
<evidence type="ECO:0000256" key="1">
    <source>
        <dbReference type="ARBA" id="ARBA00004127"/>
    </source>
</evidence>
<sequence>MPRLVRRQPLSERLANFFNPWDFLLWISEEIDSSDWAQLEKDWAQPLGFGLNFVFLIARANVATGTSRADYDIFGDDRSRVSVLSWAATFVVHTLTWFSLANAFYTFWRKRRYRLFEASIDRTPATPSAQRVKVSSNPMSTSPISYIRNILAGETAESRRHPDPKRDVWEIAVWDPFPLSLRLFCSFSPGHVLVYWLFLPTLPTDPRPSVTIFTTIVLAILLTVQMSFLSSSFSQQSKDLAVVHKEVMHEYNTKFVHPRTQPLMRDVGVQFSEEHLRHAGSDEKYNQVELWTPTHVINRGFKTSPNPNYLSHVDPESTGRQVSPSRRQSFMPTNSQAGVQIQTPSHLRDNSPIVQTQNQLSNIRQPQFRPPTTSTGTGDGGSLGIYSHANSPLRKSMSTNFIEDRQRSTPSFNDRLAALTPAKKASSPLKRTSTPGGISSSSVAQPRWGHLNDTHRRESGRF</sequence>
<feature type="compositionally biased region" description="Basic and acidic residues" evidence="5">
    <location>
        <begin position="450"/>
        <end position="462"/>
    </location>
</feature>
<proteinExistence type="predicted"/>
<evidence type="ECO:0000256" key="4">
    <source>
        <dbReference type="ARBA" id="ARBA00023136"/>
    </source>
</evidence>
<dbReference type="GO" id="GO:0012505">
    <property type="term" value="C:endomembrane system"/>
    <property type="evidence" value="ECO:0007669"/>
    <property type="project" value="UniProtKB-SubCell"/>
</dbReference>
<protein>
    <recommendedName>
        <fullName evidence="9">Meiotically up-regulated gene 154 protein</fullName>
    </recommendedName>
</protein>
<dbReference type="GO" id="GO:0007096">
    <property type="term" value="P:regulation of exit from mitosis"/>
    <property type="evidence" value="ECO:0007669"/>
    <property type="project" value="TreeGrafter"/>
</dbReference>
<dbReference type="GO" id="GO:0043007">
    <property type="term" value="P:maintenance of rDNA"/>
    <property type="evidence" value="ECO:0007669"/>
    <property type="project" value="TreeGrafter"/>
</dbReference>
<keyword evidence="3 6" id="KW-1133">Transmembrane helix</keyword>
<feature type="compositionally biased region" description="Polar residues" evidence="5">
    <location>
        <begin position="429"/>
        <end position="444"/>
    </location>
</feature>
<evidence type="ECO:0000256" key="5">
    <source>
        <dbReference type="SAM" id="MobiDB-lite"/>
    </source>
</evidence>
<feature type="region of interest" description="Disordered" evidence="5">
    <location>
        <begin position="419"/>
        <end position="462"/>
    </location>
</feature>
<evidence type="ECO:0008006" key="9">
    <source>
        <dbReference type="Google" id="ProtNLM"/>
    </source>
</evidence>
<comment type="subcellular location">
    <subcellularLocation>
        <location evidence="1">Endomembrane system</location>
        <topology evidence="1">Multi-pass membrane protein</topology>
    </subcellularLocation>
</comment>
<dbReference type="Pfam" id="PF10332">
    <property type="entry name" value="DUF2418"/>
    <property type="match status" value="1"/>
</dbReference>
<dbReference type="AlphaFoldDB" id="A0A6V8H7I8"/>
<dbReference type="PANTHER" id="PTHR28293">
    <property type="entry name" value="NUCLEAR RIM PROTEIN 1"/>
    <property type="match status" value="1"/>
</dbReference>
<feature type="transmembrane region" description="Helical" evidence="6">
    <location>
        <begin position="210"/>
        <end position="229"/>
    </location>
</feature>
<evidence type="ECO:0000256" key="3">
    <source>
        <dbReference type="ARBA" id="ARBA00022989"/>
    </source>
</evidence>
<evidence type="ECO:0000256" key="6">
    <source>
        <dbReference type="SAM" id="Phobius"/>
    </source>
</evidence>
<evidence type="ECO:0000313" key="7">
    <source>
        <dbReference type="EMBL" id="GAM37070.1"/>
    </source>
</evidence>
<dbReference type="InterPro" id="IPR018819">
    <property type="entry name" value="Nur1/Mug154"/>
</dbReference>
<dbReference type="EMBL" id="DF933818">
    <property type="protein sequence ID" value="GAM37070.1"/>
    <property type="molecule type" value="Genomic_DNA"/>
</dbReference>
<name>A0A6V8H7I8_TALPI</name>
<organism evidence="7 8">
    <name type="scientific">Talaromyces pinophilus</name>
    <name type="common">Penicillium pinophilum</name>
    <dbReference type="NCBI Taxonomy" id="128442"/>
    <lineage>
        <taxon>Eukaryota</taxon>
        <taxon>Fungi</taxon>
        <taxon>Dikarya</taxon>
        <taxon>Ascomycota</taxon>
        <taxon>Pezizomycotina</taxon>
        <taxon>Eurotiomycetes</taxon>
        <taxon>Eurotiomycetidae</taxon>
        <taxon>Eurotiales</taxon>
        <taxon>Trichocomaceae</taxon>
        <taxon>Talaromyces</taxon>
        <taxon>Talaromyces sect. Talaromyces</taxon>
    </lineage>
</organism>
<reference evidence="8" key="1">
    <citation type="journal article" date="2015" name="Genome Announc.">
        <title>Draft genome sequence of Talaromyces cellulolyticus strain Y-94, a source of lignocellulosic biomass-degrading enzymes.</title>
        <authorList>
            <person name="Fujii T."/>
            <person name="Koike H."/>
            <person name="Sawayama S."/>
            <person name="Yano S."/>
            <person name="Inoue H."/>
        </authorList>
    </citation>
    <scope>NUCLEOTIDE SEQUENCE [LARGE SCALE GENOMIC DNA]</scope>
    <source>
        <strain evidence="8">Y-94</strain>
    </source>
</reference>